<dbReference type="GO" id="GO:0005886">
    <property type="term" value="C:plasma membrane"/>
    <property type="evidence" value="ECO:0007669"/>
    <property type="project" value="UniProtKB-SubCell"/>
</dbReference>
<dbReference type="Gene3D" id="1.20.1600.10">
    <property type="entry name" value="Outer membrane efflux proteins (OEP)"/>
    <property type="match status" value="1"/>
</dbReference>
<dbReference type="KEGG" id="sniv:SFSGTM_11260"/>
<dbReference type="EMBL" id="AP021881">
    <property type="protein sequence ID" value="BBP00418.1"/>
    <property type="molecule type" value="Genomic_DNA"/>
</dbReference>
<reference evidence="11" key="1">
    <citation type="submission" date="2019-11" db="EMBL/GenBank/DDBJ databases">
        <title>Isolation and characterization of a novel species in the genus Sulfuriferula.</title>
        <authorList>
            <person name="Mochizuki J."/>
            <person name="Kojima H."/>
            <person name="Fukui M."/>
        </authorList>
    </citation>
    <scope>NUCLEOTIDE SEQUENCE [LARGE SCALE GENOMIC DNA]</scope>
    <source>
        <strain evidence="11">SGTM</strain>
    </source>
</reference>
<comment type="similarity">
    <text evidence="2 9">Belongs to the outer membrane factor (OMF) (TC 1.B.17) family.</text>
</comment>
<dbReference type="SUPFAM" id="SSF56954">
    <property type="entry name" value="Outer membrane efflux proteins (OEP)"/>
    <property type="match status" value="1"/>
</dbReference>
<dbReference type="InterPro" id="IPR003423">
    <property type="entry name" value="OMP_efflux"/>
</dbReference>
<comment type="subcellular location">
    <subcellularLocation>
        <location evidence="9">Cell membrane</location>
        <topology evidence="9">Lipid-anchor</topology>
    </subcellularLocation>
    <subcellularLocation>
        <location evidence="1">Membrane</location>
    </subcellularLocation>
</comment>
<evidence type="ECO:0000256" key="5">
    <source>
        <dbReference type="ARBA" id="ARBA00022729"/>
    </source>
</evidence>
<dbReference type="RefSeq" id="WP_162084352.1">
    <property type="nucleotide sequence ID" value="NZ_AP021881.1"/>
</dbReference>
<evidence type="ECO:0000256" key="2">
    <source>
        <dbReference type="ARBA" id="ARBA00007613"/>
    </source>
</evidence>
<evidence type="ECO:0000256" key="8">
    <source>
        <dbReference type="ARBA" id="ARBA00023288"/>
    </source>
</evidence>
<protein>
    <submittedName>
        <fullName evidence="10">RND transporter</fullName>
    </submittedName>
</protein>
<name>A0A809S1H4_9PROT</name>
<organism evidence="10 11">
    <name type="scientific">Sulfuriferula nivalis</name>
    <dbReference type="NCBI Taxonomy" id="2675298"/>
    <lineage>
        <taxon>Bacteria</taxon>
        <taxon>Pseudomonadati</taxon>
        <taxon>Pseudomonadota</taxon>
        <taxon>Betaproteobacteria</taxon>
        <taxon>Nitrosomonadales</taxon>
        <taxon>Sulfuricellaceae</taxon>
        <taxon>Sulfuriferula</taxon>
    </lineage>
</organism>
<evidence type="ECO:0000313" key="11">
    <source>
        <dbReference type="Proteomes" id="UP000463939"/>
    </source>
</evidence>
<keyword evidence="3 9" id="KW-1134">Transmembrane beta strand</keyword>
<dbReference type="NCBIfam" id="TIGR01845">
    <property type="entry name" value="outer_NodT"/>
    <property type="match status" value="1"/>
</dbReference>
<sequence>MNLDQHLIKLPLVTALLLTLAGCADFSGIAPQSKLLTPHALSASNQADATVFPQQHWWQAYGDTQLDDLIAQAIAHNPSLKIAQSRMLQAQAAASVADSALYPQVNAAAQSTRERLSANSIYPPPLGGSTVWMNSATVSASWQFDWFGKQHAALEAALGQVRAAQADTQAAQVVLAANVAQQYFSLARLQAQQQITKRMLQHGEQHEQLISQRAAAGLDNALVQHQSQAQVTQIQRDLAALDEQVAIARHALAVLTGAEPDATAQLTARLPLNIQADVPHAIPAELLGHRADVVAARWRVESELQSVHEAKAAFYPNINLTAFVGLEAIGLSQWLAADSRTLGAGPAISLPIFDAGRLRAQLQGRTAQTDVAIESYNTTVLNALREVADKLASGQALQTQLQAQTNTMTQLNAAYDLALARYRGGLSNYLVVLDADNAVLQQHSALIDLLARACDVHAGLMLALGGGYIEPQQSNKSADDKIAKVLK</sequence>
<gene>
    <name evidence="10" type="ORF">SFSGTM_11260</name>
</gene>
<keyword evidence="7 9" id="KW-0564">Palmitate</keyword>
<dbReference type="Proteomes" id="UP000463939">
    <property type="component" value="Chromosome"/>
</dbReference>
<evidence type="ECO:0000256" key="3">
    <source>
        <dbReference type="ARBA" id="ARBA00022452"/>
    </source>
</evidence>
<keyword evidence="8 9" id="KW-0449">Lipoprotein</keyword>
<dbReference type="InterPro" id="IPR010131">
    <property type="entry name" value="MdtP/NodT-like"/>
</dbReference>
<dbReference type="AlphaFoldDB" id="A0A809S1H4"/>
<dbReference type="Gene3D" id="2.20.200.10">
    <property type="entry name" value="Outer membrane efflux proteins (OEP)"/>
    <property type="match status" value="1"/>
</dbReference>
<dbReference type="GO" id="GO:0015562">
    <property type="term" value="F:efflux transmembrane transporter activity"/>
    <property type="evidence" value="ECO:0007669"/>
    <property type="project" value="InterPro"/>
</dbReference>
<evidence type="ECO:0000256" key="7">
    <source>
        <dbReference type="ARBA" id="ARBA00023139"/>
    </source>
</evidence>
<keyword evidence="11" id="KW-1185">Reference proteome</keyword>
<dbReference type="Pfam" id="PF02321">
    <property type="entry name" value="OEP"/>
    <property type="match status" value="2"/>
</dbReference>
<dbReference type="PANTHER" id="PTHR30203:SF20">
    <property type="entry name" value="MULTIDRUG RESISTANCE OUTER MEMBRANE PROTEIN MDTP-RELATED"/>
    <property type="match status" value="1"/>
</dbReference>
<evidence type="ECO:0000256" key="6">
    <source>
        <dbReference type="ARBA" id="ARBA00023136"/>
    </source>
</evidence>
<keyword evidence="6 9" id="KW-0472">Membrane</keyword>
<evidence type="ECO:0000256" key="9">
    <source>
        <dbReference type="RuleBase" id="RU362097"/>
    </source>
</evidence>
<keyword evidence="5" id="KW-0732">Signal</keyword>
<dbReference type="PANTHER" id="PTHR30203">
    <property type="entry name" value="OUTER MEMBRANE CATION EFFLUX PROTEIN"/>
    <property type="match status" value="1"/>
</dbReference>
<evidence type="ECO:0000256" key="4">
    <source>
        <dbReference type="ARBA" id="ARBA00022692"/>
    </source>
</evidence>
<proteinExistence type="inferred from homology"/>
<evidence type="ECO:0000313" key="10">
    <source>
        <dbReference type="EMBL" id="BBP00418.1"/>
    </source>
</evidence>
<evidence type="ECO:0000256" key="1">
    <source>
        <dbReference type="ARBA" id="ARBA00004370"/>
    </source>
</evidence>
<accession>A0A809S1H4</accession>
<keyword evidence="4 9" id="KW-0812">Transmembrane</keyword>